<organism evidence="7 8">
    <name type="scientific">Sphingomonas cynarae</name>
    <dbReference type="NCBI Taxonomy" id="930197"/>
    <lineage>
        <taxon>Bacteria</taxon>
        <taxon>Pseudomonadati</taxon>
        <taxon>Pseudomonadota</taxon>
        <taxon>Alphaproteobacteria</taxon>
        <taxon>Sphingomonadales</taxon>
        <taxon>Sphingomonadaceae</taxon>
        <taxon>Sphingomonas</taxon>
    </lineage>
</organism>
<feature type="domain" description="HTH lysR-type" evidence="6">
    <location>
        <begin position="1"/>
        <end position="58"/>
    </location>
</feature>
<dbReference type="PRINTS" id="PR00039">
    <property type="entry name" value="HTHLYSR"/>
</dbReference>
<reference evidence="8" key="1">
    <citation type="journal article" date="2019" name="Int. J. Syst. Evol. Microbiol.">
        <title>The Global Catalogue of Microorganisms (GCM) 10K type strain sequencing project: providing services to taxonomists for standard genome sequencing and annotation.</title>
        <authorList>
            <consortium name="The Broad Institute Genomics Platform"/>
            <consortium name="The Broad Institute Genome Sequencing Center for Infectious Disease"/>
            <person name="Wu L."/>
            <person name="Ma J."/>
        </authorList>
    </citation>
    <scope>NUCLEOTIDE SEQUENCE [LARGE SCALE GENOMIC DNA]</scope>
    <source>
        <strain evidence="8">JCM 17498</strain>
    </source>
</reference>
<dbReference type="Pfam" id="PF03466">
    <property type="entry name" value="LysR_substrate"/>
    <property type="match status" value="1"/>
</dbReference>
<evidence type="ECO:0000259" key="6">
    <source>
        <dbReference type="PROSITE" id="PS50931"/>
    </source>
</evidence>
<dbReference type="InterPro" id="IPR000847">
    <property type="entry name" value="LysR_HTH_N"/>
</dbReference>
<dbReference type="EMBL" id="BAABBF010000001">
    <property type="protein sequence ID" value="GAA3693800.1"/>
    <property type="molecule type" value="Genomic_DNA"/>
</dbReference>
<comment type="similarity">
    <text evidence="1">Belongs to the LysR transcriptional regulatory family.</text>
</comment>
<dbReference type="InterPro" id="IPR036390">
    <property type="entry name" value="WH_DNA-bd_sf"/>
</dbReference>
<keyword evidence="2" id="KW-0805">Transcription regulation</keyword>
<evidence type="ECO:0000256" key="1">
    <source>
        <dbReference type="ARBA" id="ARBA00009437"/>
    </source>
</evidence>
<gene>
    <name evidence="7" type="ORF">GCM10022268_00840</name>
</gene>
<evidence type="ECO:0000256" key="3">
    <source>
        <dbReference type="ARBA" id="ARBA00023125"/>
    </source>
</evidence>
<dbReference type="RefSeq" id="WP_344691193.1">
    <property type="nucleotide sequence ID" value="NZ_BAABBF010000001.1"/>
</dbReference>
<keyword evidence="3" id="KW-0238">DNA-binding</keyword>
<dbReference type="Proteomes" id="UP001500523">
    <property type="component" value="Unassembled WGS sequence"/>
</dbReference>
<dbReference type="PANTHER" id="PTHR30126:SF2">
    <property type="entry name" value="HTH-TYPE TRANSCRIPTIONAL REGULATOR YJIE"/>
    <property type="match status" value="1"/>
</dbReference>
<dbReference type="SUPFAM" id="SSF53850">
    <property type="entry name" value="Periplasmic binding protein-like II"/>
    <property type="match status" value="1"/>
</dbReference>
<dbReference type="InterPro" id="IPR005119">
    <property type="entry name" value="LysR_subst-bd"/>
</dbReference>
<evidence type="ECO:0000256" key="2">
    <source>
        <dbReference type="ARBA" id="ARBA00023015"/>
    </source>
</evidence>
<evidence type="ECO:0000256" key="4">
    <source>
        <dbReference type="ARBA" id="ARBA00023163"/>
    </source>
</evidence>
<accession>A0ABP7CTY8</accession>
<dbReference type="Pfam" id="PF00126">
    <property type="entry name" value="HTH_1"/>
    <property type="match status" value="1"/>
</dbReference>
<dbReference type="Gene3D" id="3.40.190.290">
    <property type="match status" value="1"/>
</dbReference>
<evidence type="ECO:0000313" key="8">
    <source>
        <dbReference type="Proteomes" id="UP001500523"/>
    </source>
</evidence>
<dbReference type="Gene3D" id="1.10.10.10">
    <property type="entry name" value="Winged helix-like DNA-binding domain superfamily/Winged helix DNA-binding domain"/>
    <property type="match status" value="1"/>
</dbReference>
<dbReference type="PANTHER" id="PTHR30126">
    <property type="entry name" value="HTH-TYPE TRANSCRIPTIONAL REGULATOR"/>
    <property type="match status" value="1"/>
</dbReference>
<feature type="region of interest" description="Disordered" evidence="5">
    <location>
        <begin position="294"/>
        <end position="327"/>
    </location>
</feature>
<protein>
    <submittedName>
        <fullName evidence="7">LysR substrate-binding domain-containing protein</fullName>
    </submittedName>
</protein>
<keyword evidence="8" id="KW-1185">Reference proteome</keyword>
<dbReference type="InterPro" id="IPR036388">
    <property type="entry name" value="WH-like_DNA-bd_sf"/>
</dbReference>
<dbReference type="SUPFAM" id="SSF46785">
    <property type="entry name" value="Winged helix' DNA-binding domain"/>
    <property type="match status" value="1"/>
</dbReference>
<dbReference type="PROSITE" id="PS50931">
    <property type="entry name" value="HTH_LYSR"/>
    <property type="match status" value="1"/>
</dbReference>
<evidence type="ECO:0000256" key="5">
    <source>
        <dbReference type="SAM" id="MobiDB-lite"/>
    </source>
</evidence>
<sequence length="327" mass="35101">MQLDWLEDFLALAEERNFSRAADRRNVTQPAFGRRIRSLEQWAGTPLFTRTKSGTDLSPAGEQFHGYIQVSVRDLYRARAAAQEVADQAASVLTVAATHALSFTFFPHWIVDHAPHEPINLKSDSLQACERMMQRGEASFLLSHHHPLLRISLDTRDFVRVEIGEDLLVPVCQPDAAGGPRWTLDGDEVPHLAYSAESGLGRILAADWASRNLTPSLAVVLQSRLAAALLSMAIDGGGVAWVPQSLAGSALAAGTITYAADDRYHTKVAITLARPAIALSAVSETLWTAACGRGKAARGSGRPPVAGLDAGEDARGGSIDAVPRHST</sequence>
<evidence type="ECO:0000313" key="7">
    <source>
        <dbReference type="EMBL" id="GAA3693800.1"/>
    </source>
</evidence>
<proteinExistence type="inferred from homology"/>
<comment type="caution">
    <text evidence="7">The sequence shown here is derived from an EMBL/GenBank/DDBJ whole genome shotgun (WGS) entry which is preliminary data.</text>
</comment>
<keyword evidence="4" id="KW-0804">Transcription</keyword>
<name>A0ABP7CTY8_9SPHN</name>